<dbReference type="Gene3D" id="2.40.50.140">
    <property type="entry name" value="Nucleic acid-binding proteins"/>
    <property type="match status" value="1"/>
</dbReference>
<evidence type="ECO:0000313" key="1">
    <source>
        <dbReference type="EMBL" id="GAA2704010.1"/>
    </source>
</evidence>
<dbReference type="EMBL" id="BAAASK010000046">
    <property type="protein sequence ID" value="GAA2704010.1"/>
    <property type="molecule type" value="Genomic_DNA"/>
</dbReference>
<evidence type="ECO:0000313" key="2">
    <source>
        <dbReference type="Proteomes" id="UP001499989"/>
    </source>
</evidence>
<proteinExistence type="predicted"/>
<sequence length="118" mass="12989">MGAAVTGPVAAPSTLLLGRWDTEDRLRFIARTIPLTPAAGRELGVLLHLGDENHPWMRRSFYAAWGSKEVIDHRPVTPNLAVGFAGDTAIADGRYRHPIRYLRVRDDLDPEQLPPPGG</sequence>
<dbReference type="Proteomes" id="UP001499989">
    <property type="component" value="Unassembled WGS sequence"/>
</dbReference>
<organism evidence="1 2">
    <name type="scientific">Streptomyces violaceolatus</name>
    <dbReference type="NCBI Taxonomy" id="67378"/>
    <lineage>
        <taxon>Bacteria</taxon>
        <taxon>Bacillati</taxon>
        <taxon>Actinomycetota</taxon>
        <taxon>Actinomycetes</taxon>
        <taxon>Kitasatosporales</taxon>
        <taxon>Streptomycetaceae</taxon>
        <taxon>Streptomyces</taxon>
        <taxon>Streptomyces violaceoruber group</taxon>
    </lineage>
</organism>
<reference evidence="1 2" key="1">
    <citation type="journal article" date="2019" name="Int. J. Syst. Evol. Microbiol.">
        <title>The Global Catalogue of Microorganisms (GCM) 10K type strain sequencing project: providing services to taxonomists for standard genome sequencing and annotation.</title>
        <authorList>
            <consortium name="The Broad Institute Genomics Platform"/>
            <consortium name="The Broad Institute Genome Sequencing Center for Infectious Disease"/>
            <person name="Wu L."/>
            <person name="Ma J."/>
        </authorList>
    </citation>
    <scope>NUCLEOTIDE SEQUENCE [LARGE SCALE GENOMIC DNA]</scope>
    <source>
        <strain evidence="1 2">JCM 4531</strain>
    </source>
</reference>
<comment type="caution">
    <text evidence="1">The sequence shown here is derived from an EMBL/GenBank/DDBJ whole genome shotgun (WGS) entry which is preliminary data.</text>
</comment>
<name>A0ABN3THN2_9ACTN</name>
<dbReference type="InterPro" id="IPR012340">
    <property type="entry name" value="NA-bd_OB-fold"/>
</dbReference>
<keyword evidence="2" id="KW-1185">Reference proteome</keyword>
<protein>
    <submittedName>
        <fullName evidence="1">Uncharacterized protein</fullName>
    </submittedName>
</protein>
<gene>
    <name evidence="1" type="ORF">GCM10010310_77240</name>
</gene>
<accession>A0ABN3THN2</accession>